<keyword evidence="2 5" id="KW-0812">Transmembrane</keyword>
<dbReference type="OrthoDB" id="670210at2"/>
<keyword evidence="3 5" id="KW-1133">Transmembrane helix</keyword>
<keyword evidence="5" id="KW-1003">Cell membrane</keyword>
<dbReference type="Proteomes" id="UP000278962">
    <property type="component" value="Unassembled WGS sequence"/>
</dbReference>
<dbReference type="GO" id="GO:0140359">
    <property type="term" value="F:ABC-type transporter activity"/>
    <property type="evidence" value="ECO:0007669"/>
    <property type="project" value="InterPro"/>
</dbReference>
<evidence type="ECO:0000256" key="4">
    <source>
        <dbReference type="ARBA" id="ARBA00023136"/>
    </source>
</evidence>
<gene>
    <name evidence="7" type="ORF">C8N24_3108</name>
</gene>
<feature type="domain" description="ABC transmembrane type-2" evidence="6">
    <location>
        <begin position="26"/>
        <end position="257"/>
    </location>
</feature>
<dbReference type="GO" id="GO:0043190">
    <property type="term" value="C:ATP-binding cassette (ABC) transporter complex"/>
    <property type="evidence" value="ECO:0007669"/>
    <property type="project" value="InterPro"/>
</dbReference>
<dbReference type="AlphaFoldDB" id="A0A660LDV5"/>
<dbReference type="InterPro" id="IPR013525">
    <property type="entry name" value="ABC2_TM"/>
</dbReference>
<dbReference type="InterPro" id="IPR000412">
    <property type="entry name" value="ABC_2_transport"/>
</dbReference>
<dbReference type="PANTHER" id="PTHR43229">
    <property type="entry name" value="NODULATION PROTEIN J"/>
    <property type="match status" value="1"/>
</dbReference>
<evidence type="ECO:0000256" key="2">
    <source>
        <dbReference type="ARBA" id="ARBA00022692"/>
    </source>
</evidence>
<comment type="caution">
    <text evidence="7">The sequence shown here is derived from an EMBL/GenBank/DDBJ whole genome shotgun (WGS) entry which is preliminary data.</text>
</comment>
<keyword evidence="4 5" id="KW-0472">Membrane</keyword>
<accession>A0A660LDV5</accession>
<dbReference type="Pfam" id="PF01061">
    <property type="entry name" value="ABC2_membrane"/>
    <property type="match status" value="1"/>
</dbReference>
<evidence type="ECO:0000259" key="6">
    <source>
        <dbReference type="PROSITE" id="PS51012"/>
    </source>
</evidence>
<feature type="transmembrane region" description="Helical" evidence="5">
    <location>
        <begin position="65"/>
        <end position="86"/>
    </location>
</feature>
<evidence type="ECO:0000256" key="1">
    <source>
        <dbReference type="ARBA" id="ARBA00004141"/>
    </source>
</evidence>
<dbReference type="PANTHER" id="PTHR43229:SF2">
    <property type="entry name" value="NODULATION PROTEIN J"/>
    <property type="match status" value="1"/>
</dbReference>
<evidence type="ECO:0000256" key="3">
    <source>
        <dbReference type="ARBA" id="ARBA00022989"/>
    </source>
</evidence>
<keyword evidence="8" id="KW-1185">Reference proteome</keyword>
<evidence type="ECO:0000313" key="7">
    <source>
        <dbReference type="EMBL" id="RKQ93247.1"/>
    </source>
</evidence>
<dbReference type="PROSITE" id="PS51012">
    <property type="entry name" value="ABC_TM2"/>
    <property type="match status" value="1"/>
</dbReference>
<feature type="transmembrane region" description="Helical" evidence="5">
    <location>
        <begin position="182"/>
        <end position="203"/>
    </location>
</feature>
<name>A0A660LDV5_9ACTN</name>
<dbReference type="PIRSF" id="PIRSF006648">
    <property type="entry name" value="DrrB"/>
    <property type="match status" value="1"/>
</dbReference>
<keyword evidence="5" id="KW-0813">Transport</keyword>
<organism evidence="7 8">
    <name type="scientific">Solirubrobacter pauli</name>
    <dbReference type="NCBI Taxonomy" id="166793"/>
    <lineage>
        <taxon>Bacteria</taxon>
        <taxon>Bacillati</taxon>
        <taxon>Actinomycetota</taxon>
        <taxon>Thermoleophilia</taxon>
        <taxon>Solirubrobacterales</taxon>
        <taxon>Solirubrobacteraceae</taxon>
        <taxon>Solirubrobacter</taxon>
    </lineage>
</organism>
<comment type="similarity">
    <text evidence="5">Belongs to the ABC-2 integral membrane protein family.</text>
</comment>
<evidence type="ECO:0000313" key="8">
    <source>
        <dbReference type="Proteomes" id="UP000278962"/>
    </source>
</evidence>
<protein>
    <recommendedName>
        <fullName evidence="5">Transport permease protein</fullName>
    </recommendedName>
</protein>
<dbReference type="RefSeq" id="WP_121251203.1">
    <property type="nucleotide sequence ID" value="NZ_RBIL01000001.1"/>
</dbReference>
<feature type="transmembrane region" description="Helical" evidence="5">
    <location>
        <begin position="142"/>
        <end position="170"/>
    </location>
</feature>
<evidence type="ECO:0000256" key="5">
    <source>
        <dbReference type="RuleBase" id="RU361157"/>
    </source>
</evidence>
<comment type="subcellular location">
    <subcellularLocation>
        <location evidence="5">Cell membrane</location>
        <topology evidence="5">Multi-pass membrane protein</topology>
    </subcellularLocation>
    <subcellularLocation>
        <location evidence="1">Membrane</location>
        <topology evidence="1">Multi-pass membrane protein</topology>
    </subcellularLocation>
</comment>
<sequence length="260" mass="27898">MSTLAHTVSDSRTMLRRNLRHAVRYPIITYLIATPVIFLLLFVYVFGSTLGTGIGGTGTGAYLDYVVPGVLLLTVTGGVTAPALSVSKDLTEGIIARFRTMDISRSAVLTGHVVGNLIQVLLAVAVVLAIALLMGFRAPAGVLGWLGAAGLLAAIGYALCWLGAAFGVFAKGVESASNLPMPLMLLPFLGSGFVPTESMPGWLQWFASYQPFTPFIETLRALLFDTELGRDGWLSLAWIVAISLAGWGWARYLYERKTVR</sequence>
<dbReference type="InterPro" id="IPR051784">
    <property type="entry name" value="Nod_factor_ABC_transporter"/>
</dbReference>
<proteinExistence type="inferred from homology"/>
<feature type="transmembrane region" description="Helical" evidence="5">
    <location>
        <begin position="107"/>
        <end position="136"/>
    </location>
</feature>
<dbReference type="EMBL" id="RBIL01000001">
    <property type="protein sequence ID" value="RKQ93247.1"/>
    <property type="molecule type" value="Genomic_DNA"/>
</dbReference>
<dbReference type="InterPro" id="IPR047817">
    <property type="entry name" value="ABC2_TM_bact-type"/>
</dbReference>
<feature type="transmembrane region" description="Helical" evidence="5">
    <location>
        <begin position="22"/>
        <end position="45"/>
    </location>
</feature>
<reference evidence="7 8" key="1">
    <citation type="submission" date="2018-10" db="EMBL/GenBank/DDBJ databases">
        <title>Genomic Encyclopedia of Archaeal and Bacterial Type Strains, Phase II (KMG-II): from individual species to whole genera.</title>
        <authorList>
            <person name="Goeker M."/>
        </authorList>
    </citation>
    <scope>NUCLEOTIDE SEQUENCE [LARGE SCALE GENOMIC DNA]</scope>
    <source>
        <strain evidence="7 8">DSM 14954</strain>
    </source>
</reference>
<feature type="transmembrane region" description="Helical" evidence="5">
    <location>
        <begin position="233"/>
        <end position="254"/>
    </location>
</feature>